<feature type="chain" id="PRO_5045365590" evidence="1">
    <location>
        <begin position="18"/>
        <end position="133"/>
    </location>
</feature>
<feature type="signal peptide" evidence="1">
    <location>
        <begin position="1"/>
        <end position="17"/>
    </location>
</feature>
<name>A0ABS8UMG1_DATST</name>
<keyword evidence="3" id="KW-1185">Reference proteome</keyword>
<accession>A0ABS8UMG1</accession>
<dbReference type="EMBL" id="JACEIK010002252">
    <property type="protein sequence ID" value="MCD9560026.1"/>
    <property type="molecule type" value="Genomic_DNA"/>
</dbReference>
<evidence type="ECO:0000313" key="2">
    <source>
        <dbReference type="EMBL" id="MCD9560026.1"/>
    </source>
</evidence>
<evidence type="ECO:0000313" key="3">
    <source>
        <dbReference type="Proteomes" id="UP000823775"/>
    </source>
</evidence>
<proteinExistence type="predicted"/>
<dbReference type="Proteomes" id="UP000823775">
    <property type="component" value="Unassembled WGS sequence"/>
</dbReference>
<gene>
    <name evidence="2" type="ORF">HAX54_018453</name>
</gene>
<protein>
    <submittedName>
        <fullName evidence="2">Uncharacterized protein</fullName>
    </submittedName>
</protein>
<evidence type="ECO:0000256" key="1">
    <source>
        <dbReference type="SAM" id="SignalP"/>
    </source>
</evidence>
<comment type="caution">
    <text evidence="2">The sequence shown here is derived from an EMBL/GenBank/DDBJ whole genome shotgun (WGS) entry which is preliminary data.</text>
</comment>
<keyword evidence="1" id="KW-0732">Signal</keyword>
<organism evidence="2 3">
    <name type="scientific">Datura stramonium</name>
    <name type="common">Jimsonweed</name>
    <name type="synonym">Common thornapple</name>
    <dbReference type="NCBI Taxonomy" id="4076"/>
    <lineage>
        <taxon>Eukaryota</taxon>
        <taxon>Viridiplantae</taxon>
        <taxon>Streptophyta</taxon>
        <taxon>Embryophyta</taxon>
        <taxon>Tracheophyta</taxon>
        <taxon>Spermatophyta</taxon>
        <taxon>Magnoliopsida</taxon>
        <taxon>eudicotyledons</taxon>
        <taxon>Gunneridae</taxon>
        <taxon>Pentapetalae</taxon>
        <taxon>asterids</taxon>
        <taxon>lamiids</taxon>
        <taxon>Solanales</taxon>
        <taxon>Solanaceae</taxon>
        <taxon>Solanoideae</taxon>
        <taxon>Datureae</taxon>
        <taxon>Datura</taxon>
    </lineage>
</organism>
<sequence length="133" mass="14865">MAPYQLLVSLFITLVLTSVHNIGCCYVLKGSVTCVDCDHHSDLSGIKVSVKLQQSLEKVATAVTAEEDGTFETNLHWKLNIFKQLSCKFLGTKQMFVSEDIMDTKIVKVQEDNYSYTISEPLSSTQCLLNPKK</sequence>
<reference evidence="2 3" key="1">
    <citation type="journal article" date="2021" name="BMC Genomics">
        <title>Datura genome reveals duplications of psychoactive alkaloid biosynthetic genes and high mutation rate following tissue culture.</title>
        <authorList>
            <person name="Rajewski A."/>
            <person name="Carter-House D."/>
            <person name="Stajich J."/>
            <person name="Litt A."/>
        </authorList>
    </citation>
    <scope>NUCLEOTIDE SEQUENCE [LARGE SCALE GENOMIC DNA]</scope>
    <source>
        <strain evidence="2">AR-01</strain>
    </source>
</reference>